<evidence type="ECO:0000313" key="8">
    <source>
        <dbReference type="Proteomes" id="UP001165740"/>
    </source>
</evidence>
<feature type="region of interest" description="Disordered" evidence="6">
    <location>
        <begin position="837"/>
        <end position="857"/>
    </location>
</feature>
<dbReference type="Proteomes" id="UP001165740">
    <property type="component" value="Chromosome 2"/>
</dbReference>
<name>A0A9W2ZPI2_BIOGL</name>
<evidence type="ECO:0000256" key="2">
    <source>
        <dbReference type="ARBA" id="ARBA00022771"/>
    </source>
</evidence>
<dbReference type="OrthoDB" id="2441813at2759"/>
<evidence type="ECO:0000313" key="10">
    <source>
        <dbReference type="RefSeq" id="XP_055876870.1"/>
    </source>
</evidence>
<dbReference type="GO" id="GO:0008270">
    <property type="term" value="F:zinc ion binding"/>
    <property type="evidence" value="ECO:0007669"/>
    <property type="project" value="UniProtKB-KW"/>
</dbReference>
<evidence type="ECO:0000256" key="6">
    <source>
        <dbReference type="SAM" id="MobiDB-lite"/>
    </source>
</evidence>
<dbReference type="GO" id="GO:0003677">
    <property type="term" value="F:DNA binding"/>
    <property type="evidence" value="ECO:0007669"/>
    <property type="project" value="UniProtKB-UniRule"/>
</dbReference>
<keyword evidence="3" id="KW-0862">Zinc</keyword>
<dbReference type="OMA" id="ECHCASI"/>
<dbReference type="GeneID" id="106058534"/>
<keyword evidence="4 5" id="KW-0238">DNA-binding</keyword>
<feature type="compositionally biased region" description="Polar residues" evidence="6">
    <location>
        <begin position="837"/>
        <end position="848"/>
    </location>
</feature>
<gene>
    <name evidence="9 10" type="primary">LOC106058534</name>
</gene>
<dbReference type="Gene3D" id="6.20.210.20">
    <property type="entry name" value="THAP domain"/>
    <property type="match status" value="1"/>
</dbReference>
<dbReference type="InterPro" id="IPR038441">
    <property type="entry name" value="THAP_Znf_sf"/>
</dbReference>
<dbReference type="InterPro" id="IPR048365">
    <property type="entry name" value="TNP-like_RNaseH_N"/>
</dbReference>
<protein>
    <submittedName>
        <fullName evidence="9 10">Uncharacterized protein LOC106058534</fullName>
    </submittedName>
</protein>
<sequence length="857" mass="98192">MGGDKCAILGCSSTRSRCKGVSFFKLPKLGKGIERDKWAKQLVLSINRSDKKFDPNKARICSLHFQPSCIRTGTTGKRFLLPGSIPTELMPTIALPNTKNSHRNPPVERPAPAVANRVAYYSFSDVKRDATVITLPWCLIENSENSVVFGLIENDTSILKFKVFFKNNFVIDVHIYGIPAPHLSQSYEGVKIKTYLNFLLSKSVCPGVRQKHLQGFASLPEKTDQTSYFRHILNKTDYGTNNFYHFSTIRSRHCLLLSDGACTKCKDSGRLLHKKWTRAELSKKTPLKLNSSMNSTCPTKLKDTLKSSRKENKILAKKLQFFNESLKKNYIELREDVHSGIKNFLDNAAITDPLSKLFWEEQKKAFDSKAYGMRWHPTMLRLAILLHSRSPTAYQTLRKTGLLKLPGEATLRDYTNSIQPQTGFNSDVIDEINQATKDFTEHERYIVLLHDEMAIKSDLVYDQRSGEVVGFVNSDQIKDGSSYQLATHVLLFYIVGISTTFKMSLCYFGTESVTPSDLYTCYWKAVQNLENHCGLKVIVSTCDKASANVKLHQLHSNQFDSNICFKTINHCATDRFIYFISDVPHLLKTVRNNIFKSGFGKSRLLWNNGNHILWSHIVDLYNRDISSELFRTHLTSDHINLTSHSIMNVQLAAQVLSKSVGSVMQAYGSKESQETAKFILLMDRFFDCMNSRSLSEAHSVHKPDLLPYTNCNDPRFDFLNNEFMDYLNKWKSCVEKREGQFNTSQRNKMFLSHQTYKGLVMTINSFTEATRYLLENGVKYVLSNRFCQDPLEEHFGRHRCLGHTNENPNLWTFGYQENKLRLQRNFTLAFQPRGNVQSHHNEMNSHISCSPLKKKKK</sequence>
<keyword evidence="8" id="KW-1185">Reference proteome</keyword>
<evidence type="ECO:0000259" key="7">
    <source>
        <dbReference type="PROSITE" id="PS50950"/>
    </source>
</evidence>
<dbReference type="AlphaFoldDB" id="A0A9W2ZPI2"/>
<dbReference type="PROSITE" id="PS50950">
    <property type="entry name" value="ZF_THAP"/>
    <property type="match status" value="1"/>
</dbReference>
<evidence type="ECO:0000256" key="5">
    <source>
        <dbReference type="PROSITE-ProRule" id="PRU00309"/>
    </source>
</evidence>
<dbReference type="RefSeq" id="XP_055876869.1">
    <property type="nucleotide sequence ID" value="XM_056020894.1"/>
</dbReference>
<organism evidence="8 9">
    <name type="scientific">Biomphalaria glabrata</name>
    <name type="common">Bloodfluke planorb</name>
    <name type="synonym">Freshwater snail</name>
    <dbReference type="NCBI Taxonomy" id="6526"/>
    <lineage>
        <taxon>Eukaryota</taxon>
        <taxon>Metazoa</taxon>
        <taxon>Spiralia</taxon>
        <taxon>Lophotrochozoa</taxon>
        <taxon>Mollusca</taxon>
        <taxon>Gastropoda</taxon>
        <taxon>Heterobranchia</taxon>
        <taxon>Euthyneura</taxon>
        <taxon>Panpulmonata</taxon>
        <taxon>Hygrophila</taxon>
        <taxon>Lymnaeoidea</taxon>
        <taxon>Planorbidae</taxon>
        <taxon>Biomphalaria</taxon>
    </lineage>
</organism>
<feature type="domain" description="THAP-type" evidence="7">
    <location>
        <begin position="1"/>
        <end position="89"/>
    </location>
</feature>
<evidence type="ECO:0000256" key="3">
    <source>
        <dbReference type="ARBA" id="ARBA00022833"/>
    </source>
</evidence>
<dbReference type="Pfam" id="PF05485">
    <property type="entry name" value="THAP"/>
    <property type="match status" value="1"/>
</dbReference>
<dbReference type="PANTHER" id="PTHR48257">
    <property type="match status" value="1"/>
</dbReference>
<proteinExistence type="predicted"/>
<dbReference type="Pfam" id="PF21787">
    <property type="entry name" value="TNP-like_RNaseH_N"/>
    <property type="match status" value="1"/>
</dbReference>
<dbReference type="InterPro" id="IPR006612">
    <property type="entry name" value="THAP_Znf"/>
</dbReference>
<accession>A0A9W2ZPI2</accession>
<evidence type="ECO:0000313" key="9">
    <source>
        <dbReference type="RefSeq" id="XP_055876869.1"/>
    </source>
</evidence>
<dbReference type="RefSeq" id="XP_055876870.1">
    <property type="nucleotide sequence ID" value="XM_056020895.1"/>
</dbReference>
<dbReference type="SMART" id="SM00980">
    <property type="entry name" value="THAP"/>
    <property type="match status" value="1"/>
</dbReference>
<dbReference type="Pfam" id="PF21788">
    <property type="entry name" value="TNP-like_GBD"/>
    <property type="match status" value="1"/>
</dbReference>
<dbReference type="InterPro" id="IPR048366">
    <property type="entry name" value="TNP-like_GBD"/>
</dbReference>
<keyword evidence="1" id="KW-0479">Metal-binding</keyword>
<keyword evidence="2 5" id="KW-0863">Zinc-finger</keyword>
<evidence type="ECO:0000256" key="4">
    <source>
        <dbReference type="ARBA" id="ARBA00023125"/>
    </source>
</evidence>
<dbReference type="SUPFAM" id="SSF57716">
    <property type="entry name" value="Glucocorticoid receptor-like (DNA-binding domain)"/>
    <property type="match status" value="1"/>
</dbReference>
<dbReference type="PANTHER" id="PTHR48257:SF1">
    <property type="match status" value="1"/>
</dbReference>
<evidence type="ECO:0000256" key="1">
    <source>
        <dbReference type="ARBA" id="ARBA00022723"/>
    </source>
</evidence>
<reference evidence="9 10" key="1">
    <citation type="submission" date="2025-04" db="UniProtKB">
        <authorList>
            <consortium name="RefSeq"/>
        </authorList>
    </citation>
    <scope>IDENTIFICATION</scope>
</reference>